<dbReference type="AlphaFoldDB" id="A0A7S2XFZ8"/>
<evidence type="ECO:0000313" key="1">
    <source>
        <dbReference type="EMBL" id="CAD9775130.1"/>
    </source>
</evidence>
<dbReference type="EMBL" id="HBHP01031090">
    <property type="protein sequence ID" value="CAD9775130.1"/>
    <property type="molecule type" value="Transcribed_RNA"/>
</dbReference>
<gene>
    <name evidence="1" type="ORF">LSP00402_LOCUS19127</name>
</gene>
<sequence>MPHALEGFRDEPNQWQTSMLKSCCASPGYCLCSCFCAPCVIYQQRSKIIGDEKYQCCLGMFPCCTMNCPKIPCLCCEVICCPGLAASANRIFIMQRLHIQPDPCDEYIICCSNIMQIVACFVRICCDDPGLADCFTYAADLMFCITLACMNTQVNFEVEKNAATHGEWPTLMRKEERKVEMA</sequence>
<accession>A0A7S2XFZ8</accession>
<proteinExistence type="predicted"/>
<name>A0A7S2XFZ8_9EUKA</name>
<evidence type="ECO:0008006" key="2">
    <source>
        <dbReference type="Google" id="ProtNLM"/>
    </source>
</evidence>
<protein>
    <recommendedName>
        <fullName evidence="2">PLAC8 family protein</fullName>
    </recommendedName>
</protein>
<dbReference type="PANTHER" id="PTHR31152:SF1">
    <property type="entry name" value="PLAC8 FAMILY PROTEIN"/>
    <property type="match status" value="1"/>
</dbReference>
<reference evidence="1" key="1">
    <citation type="submission" date="2021-01" db="EMBL/GenBank/DDBJ databases">
        <authorList>
            <person name="Corre E."/>
            <person name="Pelletier E."/>
            <person name="Niang G."/>
            <person name="Scheremetjew M."/>
            <person name="Finn R."/>
            <person name="Kale V."/>
            <person name="Holt S."/>
            <person name="Cochrane G."/>
            <person name="Meng A."/>
            <person name="Brown T."/>
            <person name="Cohen L."/>
        </authorList>
    </citation>
    <scope>NUCLEOTIDE SEQUENCE</scope>
    <source>
        <strain evidence="1">CCMP622</strain>
    </source>
</reference>
<dbReference type="PANTHER" id="PTHR31152">
    <property type="entry name" value="PLAC8 FAMILY PROTEIN"/>
    <property type="match status" value="1"/>
</dbReference>
<organism evidence="1">
    <name type="scientific">Lotharella oceanica</name>
    <dbReference type="NCBI Taxonomy" id="641309"/>
    <lineage>
        <taxon>Eukaryota</taxon>
        <taxon>Sar</taxon>
        <taxon>Rhizaria</taxon>
        <taxon>Cercozoa</taxon>
        <taxon>Chlorarachniophyceae</taxon>
        <taxon>Lotharella</taxon>
    </lineage>
</organism>